<dbReference type="Proteomes" id="UP000194948">
    <property type="component" value="Chromosome"/>
</dbReference>
<dbReference type="GO" id="GO:0005829">
    <property type="term" value="C:cytosol"/>
    <property type="evidence" value="ECO:0007669"/>
    <property type="project" value="TreeGrafter"/>
</dbReference>
<sequence>MLITHLLKLDHSLNSDTWNNWYHSLESERQNKIDNLRFPDDQLRSLTAGVLLQSMLFNYCQLPPDELFFSTSKQGKPFLASHPDIFFNLTHSGEYVCCSVSTAPVGIDIEQMESIDVNGIARFFSIHEQKYIHSRQTKTEQLDAFYSIWTLKEAFSKTVGHGLSLPMDTYHFILNGESISLSTQIKNDYQFYSRIIDNHYKFALSSSILSKNVEKHLTLTELVKTVSL</sequence>
<accession>A0AAQ3Y878</accession>
<dbReference type="Pfam" id="PF22624">
    <property type="entry name" value="AASDHPPT_N"/>
    <property type="match status" value="1"/>
</dbReference>
<evidence type="ECO:0000256" key="2">
    <source>
        <dbReference type="ARBA" id="ARBA00022679"/>
    </source>
</evidence>
<dbReference type="SUPFAM" id="SSF56214">
    <property type="entry name" value="4'-phosphopantetheinyl transferase"/>
    <property type="match status" value="2"/>
</dbReference>
<reference evidence="5" key="1">
    <citation type="submission" date="2017-05" db="EMBL/GenBank/DDBJ databases">
        <authorList>
            <consortium name="The Broad Institute Genomics Platform"/>
            <consortium name="The Broad Institute Genomic Center for Infectious Diseases"/>
            <person name="Earl A."/>
            <person name="Manson A."/>
            <person name="Schwartman J."/>
            <person name="Gilmore M."/>
            <person name="Abouelleil A."/>
            <person name="Cao P."/>
            <person name="Chapman S."/>
            <person name="Cusick C."/>
            <person name="Shea T."/>
            <person name="Young S."/>
            <person name="Neafsey D."/>
            <person name="Nusbaum C."/>
            <person name="Birren B."/>
        </authorList>
    </citation>
    <scope>NUCLEOTIDE SEQUENCE</scope>
    <source>
        <strain evidence="5">7F3_DIV0205</strain>
    </source>
</reference>
<dbReference type="GO" id="GO:0019878">
    <property type="term" value="P:lysine biosynthetic process via aminoadipic acid"/>
    <property type="evidence" value="ECO:0007669"/>
    <property type="project" value="TreeGrafter"/>
</dbReference>
<dbReference type="EMBL" id="CP147244">
    <property type="protein sequence ID" value="WYK01765.1"/>
    <property type="molecule type" value="Genomic_DNA"/>
</dbReference>
<name>A0AAQ3Y878_9ENTE</name>
<feature type="domain" description="4'-phosphopantetheinyl transferase N-terminal" evidence="4">
    <location>
        <begin position="16"/>
        <end position="99"/>
    </location>
</feature>
<dbReference type="RefSeq" id="WP_086315417.1">
    <property type="nucleotide sequence ID" value="NZ_CP147244.1"/>
</dbReference>
<evidence type="ECO:0000313" key="6">
    <source>
        <dbReference type="Proteomes" id="UP000194948"/>
    </source>
</evidence>
<dbReference type="GO" id="GO:0000287">
    <property type="term" value="F:magnesium ion binding"/>
    <property type="evidence" value="ECO:0007669"/>
    <property type="project" value="InterPro"/>
</dbReference>
<feature type="domain" description="4'-phosphopantetheinyl transferase" evidence="3">
    <location>
        <begin position="104"/>
        <end position="194"/>
    </location>
</feature>
<evidence type="ECO:0000313" key="5">
    <source>
        <dbReference type="EMBL" id="WYK01765.1"/>
    </source>
</evidence>
<comment type="similarity">
    <text evidence="1">Belongs to the P-Pant transferase superfamily. Gsp/Sfp/HetI/AcpT family.</text>
</comment>
<protein>
    <submittedName>
        <fullName evidence="5">4'-phosphopantetheinyl transferase</fullName>
    </submittedName>
</protein>
<evidence type="ECO:0000259" key="3">
    <source>
        <dbReference type="Pfam" id="PF01648"/>
    </source>
</evidence>
<dbReference type="InterPro" id="IPR008278">
    <property type="entry name" value="4-PPantetheinyl_Trfase_dom"/>
</dbReference>
<evidence type="ECO:0000259" key="4">
    <source>
        <dbReference type="Pfam" id="PF22624"/>
    </source>
</evidence>
<evidence type="ECO:0000256" key="1">
    <source>
        <dbReference type="ARBA" id="ARBA00010990"/>
    </source>
</evidence>
<proteinExistence type="inferred from homology"/>
<dbReference type="PANTHER" id="PTHR12215:SF10">
    <property type="entry name" value="L-AMINOADIPATE-SEMIALDEHYDE DEHYDROGENASE-PHOSPHOPANTETHEINYL TRANSFERASE"/>
    <property type="match status" value="1"/>
</dbReference>
<organism evidence="5 6">
    <name type="scientific">Candidatus Enterococcus palustris</name>
    <dbReference type="NCBI Taxonomy" id="1834189"/>
    <lineage>
        <taxon>Bacteria</taxon>
        <taxon>Bacillati</taxon>
        <taxon>Bacillota</taxon>
        <taxon>Bacilli</taxon>
        <taxon>Lactobacillales</taxon>
        <taxon>Enterococcaceae</taxon>
        <taxon>Enterococcus</taxon>
    </lineage>
</organism>
<dbReference type="Pfam" id="PF01648">
    <property type="entry name" value="ACPS"/>
    <property type="match status" value="1"/>
</dbReference>
<keyword evidence="6" id="KW-1185">Reference proteome</keyword>
<dbReference type="InterPro" id="IPR055066">
    <property type="entry name" value="AASDHPPT_N"/>
</dbReference>
<reference evidence="5" key="2">
    <citation type="submission" date="2024-03" db="EMBL/GenBank/DDBJ databases">
        <title>The Genome Sequence of Enterococcus sp. DIV0205d.</title>
        <authorList>
            <consortium name="The Broad Institute Genomics Platform"/>
            <consortium name="The Broad Institute Microbial Omics Core"/>
            <consortium name="The Broad Institute Genomic Center for Infectious Diseases"/>
            <person name="Earl A."/>
            <person name="Manson A."/>
            <person name="Gilmore M."/>
            <person name="Schwartman J."/>
            <person name="Shea T."/>
            <person name="Abouelleil A."/>
            <person name="Cao P."/>
            <person name="Chapman S."/>
            <person name="Cusick C."/>
            <person name="Young S."/>
            <person name="Neafsey D."/>
            <person name="Nusbaum C."/>
            <person name="Birren B."/>
        </authorList>
    </citation>
    <scope>NUCLEOTIDE SEQUENCE</scope>
    <source>
        <strain evidence="5">7F3_DIV0205</strain>
    </source>
</reference>
<gene>
    <name evidence="5" type="ORF">A5821_002902</name>
</gene>
<dbReference type="GO" id="GO:0008897">
    <property type="term" value="F:holo-[acyl-carrier-protein] synthase activity"/>
    <property type="evidence" value="ECO:0007669"/>
    <property type="project" value="InterPro"/>
</dbReference>
<dbReference type="Gene3D" id="3.90.470.20">
    <property type="entry name" value="4'-phosphopantetheinyl transferase domain"/>
    <property type="match status" value="2"/>
</dbReference>
<keyword evidence="2 5" id="KW-0808">Transferase</keyword>
<dbReference type="InterPro" id="IPR037143">
    <property type="entry name" value="4-PPantetheinyl_Trfase_dom_sf"/>
</dbReference>
<dbReference type="PANTHER" id="PTHR12215">
    <property type="entry name" value="PHOSPHOPANTETHEINE TRANSFERASE"/>
    <property type="match status" value="1"/>
</dbReference>
<dbReference type="AlphaFoldDB" id="A0AAQ3Y878"/>
<dbReference type="InterPro" id="IPR050559">
    <property type="entry name" value="P-Pant_transferase_sf"/>
</dbReference>